<name>A0A1H1WID1_9ACTN</name>
<keyword evidence="1" id="KW-0812">Transmembrane</keyword>
<gene>
    <name evidence="2" type="ORF">SAMN04489716_2092</name>
</gene>
<protein>
    <submittedName>
        <fullName evidence="2">Uncharacterized protein</fullName>
    </submittedName>
</protein>
<keyword evidence="1" id="KW-1133">Transmembrane helix</keyword>
<reference evidence="2 3" key="1">
    <citation type="submission" date="2016-10" db="EMBL/GenBank/DDBJ databases">
        <authorList>
            <person name="de Groot N.N."/>
        </authorList>
    </citation>
    <scope>NUCLEOTIDE SEQUENCE [LARGE SCALE GENOMIC DNA]</scope>
    <source>
        <strain evidence="2 3">DSM 43941</strain>
    </source>
</reference>
<accession>A0A1H1WID1</accession>
<organism evidence="2 3">
    <name type="scientific">Actinoplanes derwentensis</name>
    <dbReference type="NCBI Taxonomy" id="113562"/>
    <lineage>
        <taxon>Bacteria</taxon>
        <taxon>Bacillati</taxon>
        <taxon>Actinomycetota</taxon>
        <taxon>Actinomycetes</taxon>
        <taxon>Micromonosporales</taxon>
        <taxon>Micromonosporaceae</taxon>
        <taxon>Actinoplanes</taxon>
    </lineage>
</organism>
<proteinExistence type="predicted"/>
<dbReference type="STRING" id="113562.SAMN04489716_2092"/>
<sequence>MRAPIGFDTDQLVTPLCDNSTSMWPDTGRHIAFVPDLPDRASREFPEARSSIVDALPYYLGQHITEPRGILVRSFRTRARLLTIVAAIAVFLGLSFVTMQAQASVMPLNPQQFVFFRG</sequence>
<evidence type="ECO:0000313" key="2">
    <source>
        <dbReference type="EMBL" id="SDS95939.1"/>
    </source>
</evidence>
<keyword evidence="1" id="KW-0472">Membrane</keyword>
<keyword evidence="3" id="KW-1185">Reference proteome</keyword>
<dbReference type="AlphaFoldDB" id="A0A1H1WID1"/>
<evidence type="ECO:0000256" key="1">
    <source>
        <dbReference type="SAM" id="Phobius"/>
    </source>
</evidence>
<feature type="transmembrane region" description="Helical" evidence="1">
    <location>
        <begin position="81"/>
        <end position="101"/>
    </location>
</feature>
<evidence type="ECO:0000313" key="3">
    <source>
        <dbReference type="Proteomes" id="UP000198688"/>
    </source>
</evidence>
<dbReference type="EMBL" id="LT629758">
    <property type="protein sequence ID" value="SDS95939.1"/>
    <property type="molecule type" value="Genomic_DNA"/>
</dbReference>
<dbReference type="Proteomes" id="UP000198688">
    <property type="component" value="Chromosome I"/>
</dbReference>